<evidence type="ECO:0000256" key="9">
    <source>
        <dbReference type="SAM" id="MobiDB-lite"/>
    </source>
</evidence>
<gene>
    <name evidence="10" type="ORF">RDWZM_006430</name>
</gene>
<evidence type="ECO:0000256" key="8">
    <source>
        <dbReference type="SAM" id="Coils"/>
    </source>
</evidence>
<dbReference type="InterPro" id="IPR001680">
    <property type="entry name" value="WD40_rpt"/>
</dbReference>
<reference evidence="10" key="1">
    <citation type="submission" date="2022-12" db="EMBL/GenBank/DDBJ databases">
        <title>Genome assemblies of Blomia tropicalis.</title>
        <authorList>
            <person name="Cui Y."/>
        </authorList>
    </citation>
    <scope>NUCLEOTIDE SEQUENCE</scope>
    <source>
        <tissue evidence="10">Adult mites</tissue>
    </source>
</reference>
<dbReference type="Pfam" id="PF00400">
    <property type="entry name" value="WD40"/>
    <property type="match status" value="1"/>
</dbReference>
<keyword evidence="11" id="KW-1185">Reference proteome</keyword>
<comment type="similarity">
    <text evidence="2">Belongs to the dynein intermediate chain family.</text>
</comment>
<protein>
    <recommendedName>
        <fullName evidence="12">Cytoplasmic dynein 1 intermediate chain 2</fullName>
    </recommendedName>
</protein>
<dbReference type="InterPro" id="IPR050687">
    <property type="entry name" value="Dynein_IC"/>
</dbReference>
<keyword evidence="8" id="KW-0175">Coiled coil</keyword>
<name>A0A9Q0M8F9_BLOTA</name>
<accession>A0A9Q0M8F9</accession>
<dbReference type="GO" id="GO:0010970">
    <property type="term" value="P:transport along microtubule"/>
    <property type="evidence" value="ECO:0007669"/>
    <property type="project" value="TreeGrafter"/>
</dbReference>
<comment type="subcellular location">
    <subcellularLocation>
        <location evidence="1">Cytoplasm</location>
        <location evidence="1">Cytoskeleton</location>
    </subcellularLocation>
</comment>
<dbReference type="Gene3D" id="2.130.10.10">
    <property type="entry name" value="YVTN repeat-like/Quinoprotein amine dehydrogenase"/>
    <property type="match status" value="1"/>
</dbReference>
<evidence type="ECO:0000256" key="2">
    <source>
        <dbReference type="ARBA" id="ARBA00011059"/>
    </source>
</evidence>
<dbReference type="GO" id="GO:0045504">
    <property type="term" value="F:dynein heavy chain binding"/>
    <property type="evidence" value="ECO:0007669"/>
    <property type="project" value="TreeGrafter"/>
</dbReference>
<dbReference type="FunFam" id="2.130.10.10:FF:000781">
    <property type="entry name" value="Cytoplasmic dynein intermediate chain"/>
    <property type="match status" value="1"/>
</dbReference>
<dbReference type="PANTHER" id="PTHR12442:SF22">
    <property type="entry name" value="CYTOPLASMIC DYNEIN 1 INTERMEDIATE CHAIN-RELATED"/>
    <property type="match status" value="1"/>
</dbReference>
<dbReference type="GO" id="GO:0005868">
    <property type="term" value="C:cytoplasmic dynein complex"/>
    <property type="evidence" value="ECO:0007669"/>
    <property type="project" value="InterPro"/>
</dbReference>
<evidence type="ECO:0000256" key="6">
    <source>
        <dbReference type="ARBA" id="ARBA00023212"/>
    </source>
</evidence>
<evidence type="ECO:0008006" key="12">
    <source>
        <dbReference type="Google" id="ProtNLM"/>
    </source>
</evidence>
<dbReference type="EMBL" id="JAPWDV010000002">
    <property type="protein sequence ID" value="KAJ6220618.1"/>
    <property type="molecule type" value="Genomic_DNA"/>
</dbReference>
<feature type="region of interest" description="Disordered" evidence="9">
    <location>
        <begin position="197"/>
        <end position="264"/>
    </location>
</feature>
<evidence type="ECO:0000256" key="5">
    <source>
        <dbReference type="ARBA" id="ARBA00022737"/>
    </source>
</evidence>
<dbReference type="AlphaFoldDB" id="A0A9Q0M8F9"/>
<dbReference type="Proteomes" id="UP001142055">
    <property type="component" value="Chromosome 2"/>
</dbReference>
<comment type="caution">
    <text evidence="10">The sequence shown here is derived from an EMBL/GenBank/DDBJ whole genome shotgun (WGS) entry which is preliminary data.</text>
</comment>
<dbReference type="GO" id="GO:0045503">
    <property type="term" value="F:dynein light chain binding"/>
    <property type="evidence" value="ECO:0007669"/>
    <property type="project" value="TreeGrafter"/>
</dbReference>
<dbReference type="PROSITE" id="PS50082">
    <property type="entry name" value="WD_REPEATS_2"/>
    <property type="match status" value="1"/>
</dbReference>
<feature type="region of interest" description="Disordered" evidence="9">
    <location>
        <begin position="104"/>
        <end position="144"/>
    </location>
</feature>
<evidence type="ECO:0000256" key="4">
    <source>
        <dbReference type="ARBA" id="ARBA00022574"/>
    </source>
</evidence>
<keyword evidence="6" id="KW-0206">Cytoskeleton</keyword>
<dbReference type="InterPro" id="IPR025956">
    <property type="entry name" value="DYNC1I1/DYNC1I2"/>
</dbReference>
<evidence type="ECO:0000313" key="11">
    <source>
        <dbReference type="Proteomes" id="UP001142055"/>
    </source>
</evidence>
<dbReference type="InterPro" id="IPR036322">
    <property type="entry name" value="WD40_repeat_dom_sf"/>
</dbReference>
<evidence type="ECO:0000256" key="7">
    <source>
        <dbReference type="PROSITE-ProRule" id="PRU00221"/>
    </source>
</evidence>
<dbReference type="OMA" id="PVPDHNS"/>
<dbReference type="InterPro" id="IPR015943">
    <property type="entry name" value="WD40/YVTN_repeat-like_dom_sf"/>
</dbReference>
<proteinExistence type="inferred from homology"/>
<keyword evidence="5" id="KW-0677">Repeat</keyword>
<feature type="repeat" description="WD" evidence="7">
    <location>
        <begin position="564"/>
        <end position="613"/>
    </location>
</feature>
<evidence type="ECO:0000256" key="3">
    <source>
        <dbReference type="ARBA" id="ARBA00022490"/>
    </source>
</evidence>
<feature type="coiled-coil region" evidence="8">
    <location>
        <begin position="1"/>
        <end position="28"/>
    </location>
</feature>
<evidence type="ECO:0000313" key="10">
    <source>
        <dbReference type="EMBL" id="KAJ6220618.1"/>
    </source>
</evidence>
<organism evidence="10 11">
    <name type="scientific">Blomia tropicalis</name>
    <name type="common">Mite</name>
    <dbReference type="NCBI Taxonomy" id="40697"/>
    <lineage>
        <taxon>Eukaryota</taxon>
        <taxon>Metazoa</taxon>
        <taxon>Ecdysozoa</taxon>
        <taxon>Arthropoda</taxon>
        <taxon>Chelicerata</taxon>
        <taxon>Arachnida</taxon>
        <taxon>Acari</taxon>
        <taxon>Acariformes</taxon>
        <taxon>Sarcoptiformes</taxon>
        <taxon>Astigmata</taxon>
        <taxon>Glycyphagoidea</taxon>
        <taxon>Echimyopodidae</taxon>
        <taxon>Blomia</taxon>
    </lineage>
</organism>
<dbReference type="PANTHER" id="PTHR12442">
    <property type="entry name" value="DYNEIN INTERMEDIATE CHAIN"/>
    <property type="match status" value="1"/>
</dbReference>
<keyword evidence="3" id="KW-0963">Cytoplasm</keyword>
<sequence length="722" mass="81097">MADRRAELEKKRLKLQQLRELKEIRQKEKQSGQTLISDLGLISSATGPTQTRSLNSFNAAGGDSISSPIRSDITEVDDILESVGISTSKGIGRSIISNNLNHNHQQSELSSNHQQQLTQSLISPDSGTLSDTKTSPVNLGHPVQPQSLSIISFPQVLIAPKENVTYEKQTQTTATQSSSSSNERGGQLDYYVLTYDDIGGEEGEDGSLFAVPYDSQTSNDGGGPESGQSMQSQKSHRHHQNHYNQQHHHHHHHHHHQQQQHRTSLPHVEMVRPAQTEDDYPQKLDDRKEDIIPKRLEYKEDERRHLMQTESFRKFLDRAVRITERALSCADSMDIFVDYTGQVESVDSEDKSGLRLSLNTTFVDERWSKGRALTSFDWCNQFPELLVASYNQNEEAPNEPDGICLVWNMKFKKTTPEYIFHCQSAVTSACFAKFHPNLILGGTYSGQIVLWDNRSGKRVPVQRSPLSASAHTHPVYCLKVVGTQNSHNLISISNDGKLCSWSLDMLSAPQETMELCQQKQNRLIAAMSTSFPQSDYNNFVVGSQDGSVFSACRHGAKAGILDIFDGHQGPVTAVDFHSASNTTQVDLSHLFLTCSFDWTFKLWSMREQKPLYSFEDGNDYLYDIRWSPIHPALFATVDGLGKLDIWNLNNDTELPTVSTYVEGMSALNRLIWSPNGQQLVVGDDGGRIAVYDVGEQLAFPKNDEWSRFAHTLQEFTNNSIEI</sequence>
<keyword evidence="4 7" id="KW-0853">WD repeat</keyword>
<feature type="compositionally biased region" description="Polar residues" evidence="9">
    <location>
        <begin position="104"/>
        <end position="137"/>
    </location>
</feature>
<feature type="compositionally biased region" description="Basic residues" evidence="9">
    <location>
        <begin position="234"/>
        <end position="259"/>
    </location>
</feature>
<evidence type="ECO:0000256" key="1">
    <source>
        <dbReference type="ARBA" id="ARBA00004245"/>
    </source>
</evidence>
<dbReference type="SUPFAM" id="SSF50978">
    <property type="entry name" value="WD40 repeat-like"/>
    <property type="match status" value="1"/>
</dbReference>
<dbReference type="SMART" id="SM00320">
    <property type="entry name" value="WD40"/>
    <property type="match status" value="5"/>
</dbReference>
<dbReference type="OrthoDB" id="4189at2759"/>
<dbReference type="Pfam" id="PF11540">
    <property type="entry name" value="Dynein_IC2"/>
    <property type="match status" value="1"/>
</dbReference>